<feature type="compositionally biased region" description="Polar residues" evidence="1">
    <location>
        <begin position="32"/>
        <end position="42"/>
    </location>
</feature>
<evidence type="ECO:0000256" key="1">
    <source>
        <dbReference type="SAM" id="MobiDB-lite"/>
    </source>
</evidence>
<proteinExistence type="predicted"/>
<evidence type="ECO:0008006" key="4">
    <source>
        <dbReference type="Google" id="ProtNLM"/>
    </source>
</evidence>
<evidence type="ECO:0000313" key="2">
    <source>
        <dbReference type="EMBL" id="MBX7291174.1"/>
    </source>
</evidence>
<feature type="compositionally biased region" description="Low complexity" evidence="1">
    <location>
        <begin position="7"/>
        <end position="21"/>
    </location>
</feature>
<dbReference type="AlphaFoldDB" id="A0ABD4RI87"/>
<dbReference type="GeneID" id="66302916"/>
<feature type="region of interest" description="Disordered" evidence="1">
    <location>
        <begin position="1"/>
        <end position="55"/>
    </location>
</feature>
<protein>
    <recommendedName>
        <fullName evidence="4">DUF4025 domain-containing protein</fullName>
    </recommendedName>
</protein>
<sequence length="55" mass="6193">MGKKTSKNNTKINNKYYKNNSPEPNDGVFIDNSPNDNYTTEGTVRYGEEADSCDL</sequence>
<gene>
    <name evidence="2" type="ORF">K4H94_09075</name>
</gene>
<comment type="caution">
    <text evidence="2">The sequence shown here is derived from an EMBL/GenBank/DDBJ whole genome shotgun (WGS) entry which is preliminary data.</text>
</comment>
<dbReference type="EMBL" id="JAIFTX010000018">
    <property type="protein sequence ID" value="MBX7291174.1"/>
    <property type="molecule type" value="Genomic_DNA"/>
</dbReference>
<accession>A0ABD4RI87</accession>
<organism evidence="2 3">
    <name type="scientific">Clostridium chauvoei</name>
    <dbReference type="NCBI Taxonomy" id="46867"/>
    <lineage>
        <taxon>Bacteria</taxon>
        <taxon>Bacillati</taxon>
        <taxon>Bacillota</taxon>
        <taxon>Clostridia</taxon>
        <taxon>Eubacteriales</taxon>
        <taxon>Clostridiaceae</taxon>
        <taxon>Clostridium</taxon>
    </lineage>
</organism>
<dbReference type="Proteomes" id="UP000775179">
    <property type="component" value="Unassembled WGS sequence"/>
</dbReference>
<dbReference type="RefSeq" id="WP_021875111.1">
    <property type="nucleotide sequence ID" value="NZ_CP018624.1"/>
</dbReference>
<evidence type="ECO:0000313" key="3">
    <source>
        <dbReference type="Proteomes" id="UP000775179"/>
    </source>
</evidence>
<name>A0ABD4RI87_9CLOT</name>
<reference evidence="2 3" key="1">
    <citation type="submission" date="2021-08" db="EMBL/GenBank/DDBJ databases">
        <title>Genome sequence analysis of Clostridium chauvoei strains of European origin and evaluation of typing options for outbreak investigations.</title>
        <authorList>
            <person name="Abdel-Glil M."/>
            <person name="Thomas P."/>
            <person name="Seyboldt C."/>
        </authorList>
    </citation>
    <scope>NUCLEOTIDE SEQUENCE [LARGE SCALE GENOMIC DNA]</scope>
    <source>
        <strain evidence="2 3">S0260-09</strain>
    </source>
</reference>